<evidence type="ECO:0000313" key="1">
    <source>
        <dbReference type="EMBL" id="MFM1726972.1"/>
    </source>
</evidence>
<protein>
    <submittedName>
        <fullName evidence="1">Uncharacterized protein</fullName>
    </submittedName>
</protein>
<organism evidence="1 2">
    <name type="scientific">Prescottella soli</name>
    <dbReference type="NCBI Taxonomy" id="1543852"/>
    <lineage>
        <taxon>Bacteria</taxon>
        <taxon>Bacillati</taxon>
        <taxon>Actinomycetota</taxon>
        <taxon>Actinomycetes</taxon>
        <taxon>Mycobacteriales</taxon>
        <taxon>Nocardiaceae</taxon>
        <taxon>Prescottella</taxon>
    </lineage>
</organism>
<dbReference type="RefSeq" id="WP_348609076.1">
    <property type="nucleotide sequence ID" value="NZ_CP157276.1"/>
</dbReference>
<dbReference type="Proteomes" id="UP001629744">
    <property type="component" value="Unassembled WGS sequence"/>
</dbReference>
<dbReference type="EMBL" id="JBDLNU010000001">
    <property type="protein sequence ID" value="MFM1726972.1"/>
    <property type="molecule type" value="Genomic_DNA"/>
</dbReference>
<keyword evidence="2" id="KW-1185">Reference proteome</keyword>
<comment type="caution">
    <text evidence="1">The sequence shown here is derived from an EMBL/GenBank/DDBJ whole genome shotgun (WGS) entry which is preliminary data.</text>
</comment>
<reference evidence="1 2" key="1">
    <citation type="submission" date="2023-11" db="EMBL/GenBank/DDBJ databases">
        <authorList>
            <person name="Val-Calvo J."/>
            <person name="Scortti M."/>
            <person name="Vazquez-Boland J."/>
        </authorList>
    </citation>
    <scope>NUCLEOTIDE SEQUENCE [LARGE SCALE GENOMIC DNA]</scope>
    <source>
        <strain evidence="1 2">DSM 46662</strain>
    </source>
</reference>
<sequence>MPADEALDEIGGRLDCRGRDLALGSLPISYGEITTTINRRRGIVEQIPHYLPEEARITRELVEHINNMIVRGEPDTKVIHTALAGIFGALGQFEADFKRRPTGSK</sequence>
<gene>
    <name evidence="1" type="ORF">ABEU19_000414</name>
</gene>
<accession>A0ABW9FNC5</accession>
<evidence type="ECO:0000313" key="2">
    <source>
        <dbReference type="Proteomes" id="UP001629744"/>
    </source>
</evidence>
<name>A0ABW9FNC5_9NOCA</name>
<proteinExistence type="predicted"/>